<dbReference type="InterPro" id="IPR000873">
    <property type="entry name" value="AMP-dep_synth/lig_dom"/>
</dbReference>
<dbReference type="InterPro" id="IPR013120">
    <property type="entry name" value="FAR_NAD-bd"/>
</dbReference>
<dbReference type="InterPro" id="IPR036736">
    <property type="entry name" value="ACP-like_sf"/>
</dbReference>
<dbReference type="InterPro" id="IPR042099">
    <property type="entry name" value="ANL_N_sf"/>
</dbReference>
<keyword evidence="1" id="KW-0596">Phosphopantetheine</keyword>
<dbReference type="SMART" id="SM00823">
    <property type="entry name" value="PKS_PP"/>
    <property type="match status" value="1"/>
</dbReference>
<accession>A0A9P3GLB0</accession>
<dbReference type="GO" id="GO:0031177">
    <property type="term" value="F:phosphopantetheine binding"/>
    <property type="evidence" value="ECO:0007669"/>
    <property type="project" value="InterPro"/>
</dbReference>
<dbReference type="Proteomes" id="UP000703269">
    <property type="component" value="Unassembled WGS sequence"/>
</dbReference>
<dbReference type="PROSITE" id="PS00455">
    <property type="entry name" value="AMP_BINDING"/>
    <property type="match status" value="1"/>
</dbReference>
<dbReference type="InterPro" id="IPR020845">
    <property type="entry name" value="AMP-binding_CS"/>
</dbReference>
<evidence type="ECO:0000259" key="3">
    <source>
        <dbReference type="SMART" id="SM00823"/>
    </source>
</evidence>
<dbReference type="EMBL" id="BPQB01000066">
    <property type="protein sequence ID" value="GJE97028.1"/>
    <property type="molecule type" value="Genomic_DNA"/>
</dbReference>
<dbReference type="PANTHER" id="PTHR43439:SF2">
    <property type="entry name" value="ENZYME, PUTATIVE (JCVI)-RELATED"/>
    <property type="match status" value="1"/>
</dbReference>
<keyword evidence="2" id="KW-0597">Phosphoprotein</keyword>
<dbReference type="SUPFAM" id="SSF51735">
    <property type="entry name" value="NAD(P)-binding Rossmann-fold domains"/>
    <property type="match status" value="1"/>
</dbReference>
<evidence type="ECO:0000313" key="5">
    <source>
        <dbReference type="Proteomes" id="UP000703269"/>
    </source>
</evidence>
<keyword evidence="5" id="KW-1185">Reference proteome</keyword>
<proteinExistence type="predicted"/>
<dbReference type="SUPFAM" id="SSF56801">
    <property type="entry name" value="Acetyl-CoA synthetase-like"/>
    <property type="match status" value="1"/>
</dbReference>
<dbReference type="InterPro" id="IPR051414">
    <property type="entry name" value="Adenylate-forming_Reductase"/>
</dbReference>
<dbReference type="Gene3D" id="1.10.1200.10">
    <property type="entry name" value="ACP-like"/>
    <property type="match status" value="1"/>
</dbReference>
<organism evidence="4 5">
    <name type="scientific">Phanerochaete sordida</name>
    <dbReference type="NCBI Taxonomy" id="48140"/>
    <lineage>
        <taxon>Eukaryota</taxon>
        <taxon>Fungi</taxon>
        <taxon>Dikarya</taxon>
        <taxon>Basidiomycota</taxon>
        <taxon>Agaricomycotina</taxon>
        <taxon>Agaricomycetes</taxon>
        <taxon>Polyporales</taxon>
        <taxon>Phanerochaetaceae</taxon>
        <taxon>Phanerochaete</taxon>
    </lineage>
</organism>
<evidence type="ECO:0000256" key="2">
    <source>
        <dbReference type="ARBA" id="ARBA00022553"/>
    </source>
</evidence>
<comment type="caution">
    <text evidence="4">The sequence shown here is derived from an EMBL/GenBank/DDBJ whole genome shotgun (WGS) entry which is preliminary data.</text>
</comment>
<dbReference type="Pfam" id="PF07993">
    <property type="entry name" value="NAD_binding_4"/>
    <property type="match status" value="1"/>
</dbReference>
<dbReference type="Gene3D" id="3.40.50.720">
    <property type="entry name" value="NAD(P)-binding Rossmann-like Domain"/>
    <property type="match status" value="1"/>
</dbReference>
<dbReference type="Pfam" id="PF23562">
    <property type="entry name" value="AMP-binding_C_3"/>
    <property type="match status" value="1"/>
</dbReference>
<name>A0A9P3GLB0_9APHY</name>
<reference evidence="4 5" key="1">
    <citation type="submission" date="2021-08" db="EMBL/GenBank/DDBJ databases">
        <title>Draft Genome Sequence of Phanerochaete sordida strain YK-624.</title>
        <authorList>
            <person name="Mori T."/>
            <person name="Dohra H."/>
            <person name="Suzuki T."/>
            <person name="Kawagishi H."/>
            <person name="Hirai H."/>
        </authorList>
    </citation>
    <scope>NUCLEOTIDE SEQUENCE [LARGE SCALE GENOMIC DNA]</scope>
    <source>
        <strain evidence="4 5">YK-624</strain>
    </source>
</reference>
<dbReference type="OrthoDB" id="429813at2759"/>
<dbReference type="InterPro" id="IPR020806">
    <property type="entry name" value="PKS_PP-bd"/>
</dbReference>
<evidence type="ECO:0000313" key="4">
    <source>
        <dbReference type="EMBL" id="GJE97028.1"/>
    </source>
</evidence>
<evidence type="ECO:0000256" key="1">
    <source>
        <dbReference type="ARBA" id="ARBA00022450"/>
    </source>
</evidence>
<feature type="domain" description="Polyketide synthase-like phosphopantetheine-binding" evidence="3">
    <location>
        <begin position="586"/>
        <end position="670"/>
    </location>
</feature>
<dbReference type="Pfam" id="PF00501">
    <property type="entry name" value="AMP-binding"/>
    <property type="match status" value="1"/>
</dbReference>
<gene>
    <name evidence="4" type="ORF">PsYK624_132380</name>
</gene>
<protein>
    <submittedName>
        <fullName evidence="4">Acetyl-CoA synthetase-like protein</fullName>
    </submittedName>
</protein>
<dbReference type="SUPFAM" id="SSF47336">
    <property type="entry name" value="ACP-like"/>
    <property type="match status" value="1"/>
</dbReference>
<dbReference type="PANTHER" id="PTHR43439">
    <property type="entry name" value="PHENYLACETATE-COENZYME A LIGASE"/>
    <property type="match status" value="1"/>
</dbReference>
<dbReference type="Gene3D" id="3.40.50.12780">
    <property type="entry name" value="N-terminal domain of ligase-like"/>
    <property type="match status" value="1"/>
</dbReference>
<dbReference type="InterPro" id="IPR036291">
    <property type="entry name" value="NAD(P)-bd_dom_sf"/>
</dbReference>
<dbReference type="AlphaFoldDB" id="A0A9P3GLB0"/>
<sequence>MHNKLGYDPAVLVVMQAPLDGSLRTLVDFVDFHAEYNPDLPWLVHPSTNQDGTLQPITFRRMAAATHRIANTLRSGRQGPDDEVFAILLHTDNVVYVAVLVGLMRAGFIPFPMSPRNSTEGISHLLRTSGCQRILHNSTTAAQTQQACAKMDEEGAQLRLEDLSVLQDILSDLITNTPCSQTHEVYSRAAKPVELSAPLLYIHSSGSTGLPKTVPFKHELVVQNLRKSIFGSGRRKIRFGGMALPTFHAMGMLVQAFFPLASLQPVAVYAPRFPDPPETPNPASVLQLCKLAQCEGLIAAPSFIETWSHDPDAIAYLRTLDVVLFGGGPLSNEVGDKLAADGVPLHAGYGGGEFGNPIVSWDEVSSAALRSPDWKWYRFSAEPDVRMIPQGDGTYELVIYETDEFKVRKSNLPAENGFVGYATADLFEQHPTKHDLWRIVGRKDDVIILGTGEKIVPLTQEGVVLSSPLVAGCVMFGREREQAGILVELSAGHAVEASDLPALARARNELWPIVEQANATAPAFARIFKEMILVAKCDRPLPRTPKNTIMRKAATALYSAEINNLYSTVESSRQVHGVAPPRDWNEEMLAPWLLDLAGSVSAEHTLNPDEDVFQQGFDSLSATFLRNRIVGALRVSTNPAVRSAARKISSNFIFDHPTMRSLAAALTSLTSPELATKLPIAARQAEIDSLVARFTADMPTIGAAVKPVAEGVPVILLTGSTGNNGSHILAGLLSEPRIARVYALNRPSEASCKARLEAAFAKRLLPLELLDDARLVCLDGEVSTYQFGLDKTVYDEVMGSVTHIIHNAWTVNFNLPLRSFEDQISGIRKLIDANVSSQRHIRLLVTSSIGVARGWHASQGPVPERTLAVVDAEKLSGYAASKFIVEKIMEAARERGLAATTVRMGQACGPRSTGAWSASEWFPILVRSSVALGCLPELSGPVAWVPLDAIARNYVEWVLAEGALPALVNLVHPRPTTWNAVLQNVRAELGGELPMVSFSEWLARLDSRGEGASRDDLEDLPALQLLGFFRAFARSDAGTATVDGPLGAAFDTEVLVRSSTTMHDLAPLSEAYARAWVKFWSEQQSGR</sequence>